<sequence length="243" mass="26108">MGKPISFANREVCDLTICDYKTQAPVHVLDYANVTTQEITGEEVFAYGGQGHPKKVTFYGEKGGTLACEVQILTAELFSIMTGAAIETTAKFIKRLELTASEGALTIPVGTTFAENTINVYAADDDCGTPLEVTVSGQTITLPESSTGDFIVYGIENITSGVKKMSIKSTTFPKAVTIYGETVMKGTDDALYPYKLIAYKATPQQNFSLGLSSSGDPTTLTITFDLLADGDNNLMDMILLEDE</sequence>
<proteinExistence type="predicted"/>
<name>A0A644VUK7_9ZZZZ</name>
<dbReference type="AlphaFoldDB" id="A0A644VUK7"/>
<organism evidence="1">
    <name type="scientific">bioreactor metagenome</name>
    <dbReference type="NCBI Taxonomy" id="1076179"/>
    <lineage>
        <taxon>unclassified sequences</taxon>
        <taxon>metagenomes</taxon>
        <taxon>ecological metagenomes</taxon>
    </lineage>
</organism>
<reference evidence="1" key="1">
    <citation type="submission" date="2019-08" db="EMBL/GenBank/DDBJ databases">
        <authorList>
            <person name="Kucharzyk K."/>
            <person name="Murdoch R.W."/>
            <person name="Higgins S."/>
            <person name="Loffler F."/>
        </authorList>
    </citation>
    <scope>NUCLEOTIDE SEQUENCE</scope>
</reference>
<evidence type="ECO:0000313" key="1">
    <source>
        <dbReference type="EMBL" id="MPL95081.1"/>
    </source>
</evidence>
<accession>A0A644VUK7</accession>
<gene>
    <name evidence="1" type="ORF">SDC9_41244</name>
</gene>
<protein>
    <submittedName>
        <fullName evidence="1">Uncharacterized protein</fullName>
    </submittedName>
</protein>
<dbReference type="EMBL" id="VSSQ01000453">
    <property type="protein sequence ID" value="MPL95081.1"/>
    <property type="molecule type" value="Genomic_DNA"/>
</dbReference>
<comment type="caution">
    <text evidence="1">The sequence shown here is derived from an EMBL/GenBank/DDBJ whole genome shotgun (WGS) entry which is preliminary data.</text>
</comment>